<keyword evidence="3" id="KW-0238">DNA-binding</keyword>
<reference evidence="9" key="1">
    <citation type="journal article" date="2019" name="Int. J. Syst. Evol. Microbiol.">
        <title>The Global Catalogue of Microorganisms (GCM) 10K type strain sequencing project: providing services to taxonomists for standard genome sequencing and annotation.</title>
        <authorList>
            <consortium name="The Broad Institute Genomics Platform"/>
            <consortium name="The Broad Institute Genome Sequencing Center for Infectious Disease"/>
            <person name="Wu L."/>
            <person name="Ma J."/>
        </authorList>
    </citation>
    <scope>NUCLEOTIDE SEQUENCE [LARGE SCALE GENOMIC DNA]</scope>
    <source>
        <strain evidence="9">CGMCC 1.8859</strain>
    </source>
</reference>
<evidence type="ECO:0000256" key="1">
    <source>
        <dbReference type="ARBA" id="ARBA00022553"/>
    </source>
</evidence>
<gene>
    <name evidence="8" type="ORF">GCM10010970_07490</name>
</gene>
<dbReference type="SMART" id="SM00448">
    <property type="entry name" value="REC"/>
    <property type="match status" value="1"/>
</dbReference>
<feature type="domain" description="HTH luxR-type" evidence="6">
    <location>
        <begin position="137"/>
        <end position="202"/>
    </location>
</feature>
<dbReference type="SUPFAM" id="SSF52172">
    <property type="entry name" value="CheY-like"/>
    <property type="match status" value="1"/>
</dbReference>
<protein>
    <recommendedName>
        <fullName evidence="10">Response regulator</fullName>
    </recommendedName>
</protein>
<dbReference type="PROSITE" id="PS50110">
    <property type="entry name" value="RESPONSE_REGULATORY"/>
    <property type="match status" value="1"/>
</dbReference>
<dbReference type="InterPro" id="IPR016032">
    <property type="entry name" value="Sig_transdc_resp-reg_C-effctor"/>
</dbReference>
<dbReference type="InterPro" id="IPR000792">
    <property type="entry name" value="Tscrpt_reg_LuxR_C"/>
</dbReference>
<dbReference type="InterPro" id="IPR039420">
    <property type="entry name" value="WalR-like"/>
</dbReference>
<evidence type="ECO:0000313" key="9">
    <source>
        <dbReference type="Proteomes" id="UP000637267"/>
    </source>
</evidence>
<evidence type="ECO:0000259" key="6">
    <source>
        <dbReference type="PROSITE" id="PS50043"/>
    </source>
</evidence>
<evidence type="ECO:0008006" key="10">
    <source>
        <dbReference type="Google" id="ProtNLM"/>
    </source>
</evidence>
<evidence type="ECO:0000256" key="4">
    <source>
        <dbReference type="ARBA" id="ARBA00023163"/>
    </source>
</evidence>
<dbReference type="PRINTS" id="PR00038">
    <property type="entry name" value="HTHLUXR"/>
</dbReference>
<evidence type="ECO:0000256" key="5">
    <source>
        <dbReference type="PROSITE-ProRule" id="PRU00169"/>
    </source>
</evidence>
<keyword evidence="4" id="KW-0804">Transcription</keyword>
<dbReference type="PANTHER" id="PTHR43214">
    <property type="entry name" value="TWO-COMPONENT RESPONSE REGULATOR"/>
    <property type="match status" value="1"/>
</dbReference>
<dbReference type="InterPro" id="IPR011006">
    <property type="entry name" value="CheY-like_superfamily"/>
</dbReference>
<keyword evidence="2" id="KW-0805">Transcription regulation</keyword>
<sequence length="583" mass="62835">MRAMIAEEHPLTRHAIHALLTRLGHEVVHESGDGQDAYLKAAQLEPDMLVLGLRLQHLGGLEVIQRLRQRKLATRILVLTAQDSPHVIDLCIGAGAAGFVSKLASIEELTEAITAISKDRTYYPALGVRAGAHDNDEEAQVRSLSPRELTVLYYLAQGYANREIAAALNISDRTVSTYKIRLQEKLNVKSVIELAGIARRHHILSVDAEAAPATPGIPLSAGQLDDPAQLYALLDAIPMAVGIRAPDGMLRFANTTMKAFHARRGMNLQGTDLKGLAAYMDADALAHAQTVFAEAVSAGKSFRLEMISRVGQGIVSFLYWGAPMTGPDGEVQAVLCGTLNLSDLEATFLDLRHAKERVEAAGKARCMLLEQSAARSRQAQGVLEDMLADLRTWQADLPPAIAARLPAVIEARQVLAERLTSFEQLVALEDNGVLMNSSCRLRTLVSGLLPEQHALAQARGITLQVTLDGTEHDEVWLDQRRFAAALQSLLGYCIRTAPASELQLHVHLTLQNRALLAVQISASSGEAPLAPLVAGPDDGLADLILCGDLVEAMGGRLSVHGTQAQIDLMFSRSAMSAGKVRKA</sequence>
<comment type="caution">
    <text evidence="8">The sequence shown here is derived from an EMBL/GenBank/DDBJ whole genome shotgun (WGS) entry which is preliminary data.</text>
</comment>
<dbReference type="PROSITE" id="PS00622">
    <property type="entry name" value="HTH_LUXR_1"/>
    <property type="match status" value="1"/>
</dbReference>
<accession>A0ABQ2P5K8</accession>
<comment type="caution">
    <text evidence="5">Lacks conserved residue(s) required for the propagation of feature annotation.</text>
</comment>
<dbReference type="Pfam" id="PF00072">
    <property type="entry name" value="Response_reg"/>
    <property type="match status" value="1"/>
</dbReference>
<proteinExistence type="predicted"/>
<evidence type="ECO:0000256" key="3">
    <source>
        <dbReference type="ARBA" id="ARBA00023125"/>
    </source>
</evidence>
<keyword evidence="1" id="KW-0597">Phosphoprotein</keyword>
<name>A0ABQ2P5K8_9NEIS</name>
<keyword evidence="9" id="KW-1185">Reference proteome</keyword>
<dbReference type="EMBL" id="BMLX01000001">
    <property type="protein sequence ID" value="GGP18814.1"/>
    <property type="molecule type" value="Genomic_DNA"/>
</dbReference>
<evidence type="ECO:0000313" key="8">
    <source>
        <dbReference type="EMBL" id="GGP18814.1"/>
    </source>
</evidence>
<dbReference type="Gene3D" id="3.40.50.2300">
    <property type="match status" value="1"/>
</dbReference>
<dbReference type="CDD" id="cd17535">
    <property type="entry name" value="REC_NarL-like"/>
    <property type="match status" value="1"/>
</dbReference>
<dbReference type="PROSITE" id="PS50043">
    <property type="entry name" value="HTH_LUXR_2"/>
    <property type="match status" value="1"/>
</dbReference>
<dbReference type="RefSeq" id="WP_188702468.1">
    <property type="nucleotide sequence ID" value="NZ_BMLX01000001.1"/>
</dbReference>
<dbReference type="CDD" id="cd06170">
    <property type="entry name" value="LuxR_C_like"/>
    <property type="match status" value="1"/>
</dbReference>
<dbReference type="SMART" id="SM00421">
    <property type="entry name" value="HTH_LUXR"/>
    <property type="match status" value="1"/>
</dbReference>
<organism evidence="8 9">
    <name type="scientific">Silvimonas iriomotensis</name>
    <dbReference type="NCBI Taxonomy" id="449662"/>
    <lineage>
        <taxon>Bacteria</taxon>
        <taxon>Pseudomonadati</taxon>
        <taxon>Pseudomonadota</taxon>
        <taxon>Betaproteobacteria</taxon>
        <taxon>Neisseriales</taxon>
        <taxon>Chitinibacteraceae</taxon>
        <taxon>Silvimonas</taxon>
    </lineage>
</organism>
<dbReference type="Pfam" id="PF00196">
    <property type="entry name" value="GerE"/>
    <property type="match status" value="1"/>
</dbReference>
<dbReference type="PANTHER" id="PTHR43214:SF41">
    <property type="entry name" value="NITRATE_NITRITE RESPONSE REGULATOR PROTEIN NARP"/>
    <property type="match status" value="1"/>
</dbReference>
<dbReference type="Proteomes" id="UP000637267">
    <property type="component" value="Unassembled WGS sequence"/>
</dbReference>
<evidence type="ECO:0000256" key="2">
    <source>
        <dbReference type="ARBA" id="ARBA00023015"/>
    </source>
</evidence>
<feature type="domain" description="Response regulatory" evidence="7">
    <location>
        <begin position="2"/>
        <end position="117"/>
    </location>
</feature>
<evidence type="ECO:0000259" key="7">
    <source>
        <dbReference type="PROSITE" id="PS50110"/>
    </source>
</evidence>
<dbReference type="InterPro" id="IPR001789">
    <property type="entry name" value="Sig_transdc_resp-reg_receiver"/>
</dbReference>
<dbReference type="InterPro" id="IPR058245">
    <property type="entry name" value="NreC/VraR/RcsB-like_REC"/>
</dbReference>
<dbReference type="SUPFAM" id="SSF46894">
    <property type="entry name" value="C-terminal effector domain of the bipartite response regulators"/>
    <property type="match status" value="1"/>
</dbReference>